<dbReference type="PANTHER" id="PTHR11434">
    <property type="entry name" value="NADH-UBIQUINONE OXIDOREDUCTASE SUBUNIT ND4L"/>
    <property type="match status" value="1"/>
</dbReference>
<dbReference type="KEGG" id="cthi:THC_0912"/>
<evidence type="ECO:0000256" key="1">
    <source>
        <dbReference type="ARBA" id="ARBA00004141"/>
    </source>
</evidence>
<comment type="subunit">
    <text evidence="8">NDH-1 is composed of 14 different subunits. Subunits NuoA, H, J, K, L, M, N constitute the membrane sector of the complex.</text>
</comment>
<evidence type="ECO:0000256" key="4">
    <source>
        <dbReference type="ARBA" id="ARBA00022519"/>
    </source>
</evidence>
<dbReference type="InterPro" id="IPR039428">
    <property type="entry name" value="NUOK/Mnh_C1-like"/>
</dbReference>
<dbReference type="GO" id="GO:0048038">
    <property type="term" value="F:quinone binding"/>
    <property type="evidence" value="ECO:0007669"/>
    <property type="project" value="UniProtKB-KW"/>
</dbReference>
<dbReference type="STRING" id="1653476.THC_0912"/>
<feature type="transmembrane region" description="Helical" evidence="8">
    <location>
        <begin position="12"/>
        <end position="30"/>
    </location>
</feature>
<keyword evidence="8" id="KW-0830">Ubiquinone</keyword>
<evidence type="ECO:0000313" key="9">
    <source>
        <dbReference type="EMBL" id="BAU23297.1"/>
    </source>
</evidence>
<keyword evidence="8" id="KW-1278">Translocase</keyword>
<dbReference type="InterPro" id="IPR001133">
    <property type="entry name" value="NADH_UbQ_OxRdtase_chain4L/K"/>
</dbReference>
<keyword evidence="8" id="KW-1003">Cell membrane</keyword>
<comment type="function">
    <text evidence="8">NDH-1 shuttles electrons from NADH, via FMN and iron-sulfur (Fe-S) centers, to quinones in the respiratory chain. The immediate electron acceptor for the enzyme in this species is believed to be ubiquinone. Couples the redox reaction to proton translocation (for every two electrons transferred, four hydrogen ions are translocated across the cytoplasmic membrane), and thus conserves the redox energy in a proton gradient.</text>
</comment>
<dbReference type="EC" id="7.1.1.-" evidence="8"/>
<accession>A0A0U5AQX5</accession>
<evidence type="ECO:0000313" key="10">
    <source>
        <dbReference type="Proteomes" id="UP000068196"/>
    </source>
</evidence>
<dbReference type="EMBL" id="AP014945">
    <property type="protein sequence ID" value="BAU23297.1"/>
    <property type="molecule type" value="Genomic_DNA"/>
</dbReference>
<evidence type="ECO:0000256" key="8">
    <source>
        <dbReference type="HAMAP-Rule" id="MF_01456"/>
    </source>
</evidence>
<keyword evidence="4" id="KW-0997">Cell inner membrane</keyword>
<evidence type="ECO:0000256" key="2">
    <source>
        <dbReference type="ARBA" id="ARBA00010519"/>
    </source>
</evidence>
<dbReference type="Pfam" id="PF00420">
    <property type="entry name" value="Oxidored_q2"/>
    <property type="match status" value="1"/>
</dbReference>
<dbReference type="Gene3D" id="1.10.287.3510">
    <property type="match status" value="1"/>
</dbReference>
<dbReference type="Proteomes" id="UP000068196">
    <property type="component" value="Chromosome"/>
</dbReference>
<sequence length="110" mass="12214">MEILRVFASEYPFYVISGLLIFLGIGLFILKRNLLVAILALEVVFNGINLLFVTASHYFGDPKGKMIVLLTLAIAAGSFAIGLILVVNYYRLTKTLSMEKLTLLGEKDEE</sequence>
<evidence type="ECO:0000256" key="5">
    <source>
        <dbReference type="ARBA" id="ARBA00022692"/>
    </source>
</evidence>
<dbReference type="PANTHER" id="PTHR11434:SF16">
    <property type="entry name" value="NADH-UBIQUINONE OXIDOREDUCTASE CHAIN 4L"/>
    <property type="match status" value="1"/>
</dbReference>
<dbReference type="AlphaFoldDB" id="A0A0U5AQX5"/>
<keyword evidence="6 8" id="KW-1133">Transmembrane helix</keyword>
<comment type="catalytic activity">
    <reaction evidence="8">
        <text>a quinone + NADH + 5 H(+)(in) = a quinol + NAD(+) + 4 H(+)(out)</text>
        <dbReference type="Rhea" id="RHEA:57888"/>
        <dbReference type="ChEBI" id="CHEBI:15378"/>
        <dbReference type="ChEBI" id="CHEBI:24646"/>
        <dbReference type="ChEBI" id="CHEBI:57540"/>
        <dbReference type="ChEBI" id="CHEBI:57945"/>
        <dbReference type="ChEBI" id="CHEBI:132124"/>
    </reaction>
</comment>
<dbReference type="NCBIfam" id="NF004320">
    <property type="entry name" value="PRK05715.1-2"/>
    <property type="match status" value="1"/>
</dbReference>
<feature type="transmembrane region" description="Helical" evidence="8">
    <location>
        <begin position="37"/>
        <end position="60"/>
    </location>
</feature>
<dbReference type="GO" id="GO:0005886">
    <property type="term" value="C:plasma membrane"/>
    <property type="evidence" value="ECO:0007669"/>
    <property type="project" value="UniProtKB-SubCell"/>
</dbReference>
<reference evidence="9 10" key="1">
    <citation type="journal article" date="2016" name="Int. J. Syst. Evol. Microbiol.">
        <title>Caldimicrobium thiodismutans sp. nov., a sulfur-disproportionating bacterium isolated from a hot spring, and emended description of the genus Caldimicrobium.</title>
        <authorList>
            <person name="Kojima H."/>
            <person name="Umezawa K."/>
            <person name="Fukui M."/>
        </authorList>
    </citation>
    <scope>NUCLEOTIDE SEQUENCE [LARGE SCALE GENOMIC DNA]</scope>
    <source>
        <strain evidence="9 10">TF1</strain>
    </source>
</reference>
<evidence type="ECO:0000256" key="6">
    <source>
        <dbReference type="ARBA" id="ARBA00022989"/>
    </source>
</evidence>
<comment type="subcellular location">
    <subcellularLocation>
        <location evidence="8">Cell membrane</location>
        <topology evidence="8">Multi-pass membrane protein</topology>
    </subcellularLocation>
    <subcellularLocation>
        <location evidence="1">Membrane</location>
        <topology evidence="1">Multi-pass membrane protein</topology>
    </subcellularLocation>
</comment>
<keyword evidence="3 8" id="KW-0813">Transport</keyword>
<dbReference type="GO" id="GO:0042773">
    <property type="term" value="P:ATP synthesis coupled electron transport"/>
    <property type="evidence" value="ECO:0007669"/>
    <property type="project" value="InterPro"/>
</dbReference>
<evidence type="ECO:0000256" key="7">
    <source>
        <dbReference type="ARBA" id="ARBA00023136"/>
    </source>
</evidence>
<gene>
    <name evidence="8" type="primary">nuoK</name>
    <name evidence="9" type="ORF">THC_0912</name>
</gene>
<dbReference type="GO" id="GO:0030964">
    <property type="term" value="C:NADH dehydrogenase complex"/>
    <property type="evidence" value="ECO:0007669"/>
    <property type="project" value="TreeGrafter"/>
</dbReference>
<keyword evidence="8" id="KW-0874">Quinone</keyword>
<keyword evidence="5 8" id="KW-0812">Transmembrane</keyword>
<keyword evidence="10" id="KW-1185">Reference proteome</keyword>
<reference evidence="10" key="2">
    <citation type="journal article" date="2016" name="Int. J. Syst. Evol. Microbiol.">
        <title>Caldimicrobium thiodismutans sp. nov., a sulfur-disproportionating bacterium isolated from a hot spring.</title>
        <authorList>
            <person name="Kojima H."/>
            <person name="Umezawa K."/>
            <person name="Fukui M."/>
        </authorList>
    </citation>
    <scope>NUCLEOTIDE SEQUENCE [LARGE SCALE GENOMIC DNA]</scope>
    <source>
        <strain evidence="10">TF1</strain>
    </source>
</reference>
<protein>
    <recommendedName>
        <fullName evidence="8">NADH-quinone oxidoreductase subunit K</fullName>
        <ecNumber evidence="8">7.1.1.-</ecNumber>
    </recommendedName>
    <alternativeName>
        <fullName evidence="8">NADH dehydrogenase I subunit K</fullName>
    </alternativeName>
    <alternativeName>
        <fullName evidence="8">NDH-1 subunit K</fullName>
    </alternativeName>
</protein>
<feature type="transmembrane region" description="Helical" evidence="8">
    <location>
        <begin position="66"/>
        <end position="90"/>
    </location>
</feature>
<proteinExistence type="inferred from homology"/>
<dbReference type="GO" id="GO:0050136">
    <property type="term" value="F:NADH dehydrogenase (quinone) (non-electrogenic) activity"/>
    <property type="evidence" value="ECO:0007669"/>
    <property type="project" value="UniProtKB-UniRule"/>
</dbReference>
<evidence type="ECO:0000256" key="3">
    <source>
        <dbReference type="ARBA" id="ARBA00022448"/>
    </source>
</evidence>
<keyword evidence="7 8" id="KW-0472">Membrane</keyword>
<organism evidence="9 10">
    <name type="scientific">Caldimicrobium thiodismutans</name>
    <dbReference type="NCBI Taxonomy" id="1653476"/>
    <lineage>
        <taxon>Bacteria</taxon>
        <taxon>Pseudomonadati</taxon>
        <taxon>Thermodesulfobacteriota</taxon>
        <taxon>Thermodesulfobacteria</taxon>
        <taxon>Thermodesulfobacteriales</taxon>
        <taxon>Thermodesulfobacteriaceae</taxon>
        <taxon>Caldimicrobium</taxon>
    </lineage>
</organism>
<dbReference type="HAMAP" id="MF_01456">
    <property type="entry name" value="NDH1_NuoK"/>
    <property type="match status" value="1"/>
</dbReference>
<name>A0A0U5AQX5_9BACT</name>
<keyword evidence="8" id="KW-0520">NAD</keyword>
<comment type="similarity">
    <text evidence="2 8">Belongs to the complex I subunit 4L family.</text>
</comment>
<dbReference type="RefSeq" id="WP_068513967.1">
    <property type="nucleotide sequence ID" value="NZ_AP014945.1"/>
</dbReference>